<keyword evidence="3" id="KW-0663">Pyridoxal phosphate</keyword>
<organism evidence="7 8">
    <name type="scientific">Candidatus Clostridium stratigraminis</name>
    <dbReference type="NCBI Taxonomy" id="3381661"/>
    <lineage>
        <taxon>Bacteria</taxon>
        <taxon>Bacillati</taxon>
        <taxon>Bacillota</taxon>
        <taxon>Clostridia</taxon>
        <taxon>Eubacteriales</taxon>
        <taxon>Clostridiaceae</taxon>
        <taxon>Clostridium</taxon>
    </lineage>
</organism>
<accession>A0ABW8T853</accession>
<comment type="caution">
    <text evidence="7">The sequence shown here is derived from an EMBL/GenBank/DDBJ whole genome shotgun (WGS) entry which is preliminary data.</text>
</comment>
<dbReference type="InterPro" id="IPR015424">
    <property type="entry name" value="PyrdxlP-dep_Trfase"/>
</dbReference>
<keyword evidence="7" id="KW-0808">Transferase</keyword>
<evidence type="ECO:0000256" key="2">
    <source>
        <dbReference type="ARBA" id="ARBA00010447"/>
    </source>
</evidence>
<dbReference type="PANTHER" id="PTHR43586:SF8">
    <property type="entry name" value="CYSTEINE DESULFURASE 1, CHLOROPLASTIC"/>
    <property type="match status" value="1"/>
</dbReference>
<dbReference type="InterPro" id="IPR000192">
    <property type="entry name" value="Aminotrans_V_dom"/>
</dbReference>
<sequence length="444" mass="49649">MNYFIRESPYRRLIVGVNTLVPLANGTRVPYINFDNAATTPPLISVLQALNNFSPWYSSVNRGAGYKSQISSKLYEDSRNIILNFVQANIDNDIAIYVKNTTEGINKLANRLYNKDKSSIILSTDMEHHSNDLPWRDKYKVDYIMIEKDGRLSINDLENKLKKYNGLVKLVTVTGASNVTGLLNPIYEIAKMAHKYNSKILVDGAQLVPHAVVNMKPVDSSEHIDFLVFSAHKMYAPFGIGVLIGPKDIFAFGEPDYKGGGTVDLVTHENVAWADPPEKEEAGTQNLMGIIALTSAMKTLEGIGMNNLAVYERNLTDYALSRLKNINEIELYGSIDDSNERVSIISFNIKGMHHSVVAEILGSEAGIGVRTGCFCAHPYIQKLLKLTKEDIEKLSISSDIPRPGMVRISFGLYNGTNEIDYFINTLTEIIKNKNYFIKKYSNKT</sequence>
<dbReference type="InterPro" id="IPR015421">
    <property type="entry name" value="PyrdxlP-dep_Trfase_major"/>
</dbReference>
<evidence type="ECO:0000259" key="6">
    <source>
        <dbReference type="Pfam" id="PF00266"/>
    </source>
</evidence>
<dbReference type="RefSeq" id="WP_406771096.1">
    <property type="nucleotide sequence ID" value="NZ_JBJHZZ010000025.1"/>
</dbReference>
<comment type="similarity">
    <text evidence="2">Belongs to the class-V pyridoxal-phosphate-dependent aminotransferase family. Csd subfamily.</text>
</comment>
<name>A0ABW8T853_9CLOT</name>
<dbReference type="PROSITE" id="PS00595">
    <property type="entry name" value="AA_TRANSFER_CLASS_5"/>
    <property type="match status" value="1"/>
</dbReference>
<dbReference type="SUPFAM" id="SSF53383">
    <property type="entry name" value="PLP-dependent transferases"/>
    <property type="match status" value="1"/>
</dbReference>
<dbReference type="Pfam" id="PF00266">
    <property type="entry name" value="Aminotran_5"/>
    <property type="match status" value="1"/>
</dbReference>
<dbReference type="Gene3D" id="3.40.640.10">
    <property type="entry name" value="Type I PLP-dependent aspartate aminotransferase-like (Major domain)"/>
    <property type="match status" value="1"/>
</dbReference>
<reference evidence="7 8" key="1">
    <citation type="submission" date="2024-11" db="EMBL/GenBank/DDBJ databases">
        <authorList>
            <person name="Heng Y.C."/>
            <person name="Lim A.C.H."/>
            <person name="Lee J.K.Y."/>
            <person name="Kittelmann S."/>
        </authorList>
    </citation>
    <scope>NUCLEOTIDE SEQUENCE [LARGE SCALE GENOMIC DNA]</scope>
    <source>
        <strain evidence="7 8">WILCCON 0185</strain>
    </source>
</reference>
<proteinExistence type="inferred from homology"/>
<evidence type="ECO:0000313" key="8">
    <source>
        <dbReference type="Proteomes" id="UP001623591"/>
    </source>
</evidence>
<dbReference type="GO" id="GO:0008483">
    <property type="term" value="F:transaminase activity"/>
    <property type="evidence" value="ECO:0007669"/>
    <property type="project" value="UniProtKB-KW"/>
</dbReference>
<evidence type="ECO:0000256" key="3">
    <source>
        <dbReference type="ARBA" id="ARBA00022898"/>
    </source>
</evidence>
<keyword evidence="8" id="KW-1185">Reference proteome</keyword>
<comment type="cofactor">
    <cofactor evidence="1 5">
        <name>pyridoxal 5'-phosphate</name>
        <dbReference type="ChEBI" id="CHEBI:597326"/>
    </cofactor>
</comment>
<gene>
    <name evidence="7" type="ORF">ACJDUG_17125</name>
</gene>
<dbReference type="EMBL" id="JBJHZZ010000025">
    <property type="protein sequence ID" value="MFL0248668.1"/>
    <property type="molecule type" value="Genomic_DNA"/>
</dbReference>
<keyword evidence="7" id="KW-0032">Aminotransferase</keyword>
<evidence type="ECO:0000256" key="5">
    <source>
        <dbReference type="RuleBase" id="RU004504"/>
    </source>
</evidence>
<evidence type="ECO:0000313" key="7">
    <source>
        <dbReference type="EMBL" id="MFL0248668.1"/>
    </source>
</evidence>
<evidence type="ECO:0000256" key="4">
    <source>
        <dbReference type="ARBA" id="ARBA00050776"/>
    </source>
</evidence>
<dbReference type="Gene3D" id="3.90.1150.10">
    <property type="entry name" value="Aspartate Aminotransferase, domain 1"/>
    <property type="match status" value="1"/>
</dbReference>
<dbReference type="Proteomes" id="UP001623591">
    <property type="component" value="Unassembled WGS sequence"/>
</dbReference>
<dbReference type="InterPro" id="IPR015422">
    <property type="entry name" value="PyrdxlP-dep_Trfase_small"/>
</dbReference>
<feature type="domain" description="Aminotransferase class V" evidence="6">
    <location>
        <begin position="32"/>
        <end position="422"/>
    </location>
</feature>
<protein>
    <submittedName>
        <fullName evidence="7">Aminotransferase class V-fold PLP-dependent enzyme</fullName>
    </submittedName>
</protein>
<comment type="catalytic activity">
    <reaction evidence="4">
        <text>(sulfur carrier)-H + L-cysteine = (sulfur carrier)-SH + L-alanine</text>
        <dbReference type="Rhea" id="RHEA:43892"/>
        <dbReference type="Rhea" id="RHEA-COMP:14737"/>
        <dbReference type="Rhea" id="RHEA-COMP:14739"/>
        <dbReference type="ChEBI" id="CHEBI:29917"/>
        <dbReference type="ChEBI" id="CHEBI:35235"/>
        <dbReference type="ChEBI" id="CHEBI:57972"/>
        <dbReference type="ChEBI" id="CHEBI:64428"/>
        <dbReference type="EC" id="2.8.1.7"/>
    </reaction>
</comment>
<dbReference type="InterPro" id="IPR020578">
    <property type="entry name" value="Aminotrans_V_PyrdxlP_BS"/>
</dbReference>
<evidence type="ECO:0000256" key="1">
    <source>
        <dbReference type="ARBA" id="ARBA00001933"/>
    </source>
</evidence>
<dbReference type="PANTHER" id="PTHR43586">
    <property type="entry name" value="CYSTEINE DESULFURASE"/>
    <property type="match status" value="1"/>
</dbReference>